<evidence type="ECO:0000256" key="3">
    <source>
        <dbReference type="ARBA" id="ARBA00010617"/>
    </source>
</evidence>
<dbReference type="EMBL" id="CM032191">
    <property type="protein sequence ID" value="KAG7085702.1"/>
    <property type="molecule type" value="Genomic_DNA"/>
</dbReference>
<name>A0A9P7RLU2_9AGAR</name>
<organism evidence="11 12">
    <name type="scientific">Marasmius oreades</name>
    <name type="common">fairy-ring Marasmius</name>
    <dbReference type="NCBI Taxonomy" id="181124"/>
    <lineage>
        <taxon>Eukaryota</taxon>
        <taxon>Fungi</taxon>
        <taxon>Dikarya</taxon>
        <taxon>Basidiomycota</taxon>
        <taxon>Agaricomycotina</taxon>
        <taxon>Agaricomycetes</taxon>
        <taxon>Agaricomycetidae</taxon>
        <taxon>Agaricales</taxon>
        <taxon>Marasmiineae</taxon>
        <taxon>Marasmiaceae</taxon>
        <taxon>Marasmius</taxon>
    </lineage>
</organism>
<dbReference type="PRINTS" id="PR00385">
    <property type="entry name" value="P450"/>
</dbReference>
<dbReference type="PRINTS" id="PR00463">
    <property type="entry name" value="EP450I"/>
</dbReference>
<dbReference type="GO" id="GO:0004497">
    <property type="term" value="F:monooxygenase activity"/>
    <property type="evidence" value="ECO:0007669"/>
    <property type="project" value="UniProtKB-KW"/>
</dbReference>
<dbReference type="OrthoDB" id="2789670at2759"/>
<keyword evidence="8 10" id="KW-0503">Monooxygenase</keyword>
<dbReference type="Pfam" id="PF00067">
    <property type="entry name" value="p450"/>
    <property type="match status" value="1"/>
</dbReference>
<dbReference type="InterPro" id="IPR017972">
    <property type="entry name" value="Cyt_P450_CS"/>
</dbReference>
<evidence type="ECO:0000313" key="12">
    <source>
        <dbReference type="Proteomes" id="UP001049176"/>
    </source>
</evidence>
<comment type="pathway">
    <text evidence="2">Secondary metabolite biosynthesis.</text>
</comment>
<dbReference type="GO" id="GO:0016705">
    <property type="term" value="F:oxidoreductase activity, acting on paired donors, with incorporation or reduction of molecular oxygen"/>
    <property type="evidence" value="ECO:0007669"/>
    <property type="project" value="InterPro"/>
</dbReference>
<comment type="cofactor">
    <cofactor evidence="1 9">
        <name>heme</name>
        <dbReference type="ChEBI" id="CHEBI:30413"/>
    </cofactor>
</comment>
<keyword evidence="4 9" id="KW-0349">Heme</keyword>
<evidence type="ECO:0000256" key="8">
    <source>
        <dbReference type="ARBA" id="ARBA00023033"/>
    </source>
</evidence>
<dbReference type="PROSITE" id="PS00086">
    <property type="entry name" value="CYTOCHROME_P450"/>
    <property type="match status" value="1"/>
</dbReference>
<evidence type="ECO:0008006" key="13">
    <source>
        <dbReference type="Google" id="ProtNLM"/>
    </source>
</evidence>
<keyword evidence="6 10" id="KW-0560">Oxidoreductase</keyword>
<dbReference type="Gene3D" id="1.10.630.10">
    <property type="entry name" value="Cytochrome P450"/>
    <property type="match status" value="1"/>
</dbReference>
<dbReference type="GO" id="GO:0005506">
    <property type="term" value="F:iron ion binding"/>
    <property type="evidence" value="ECO:0007669"/>
    <property type="project" value="InterPro"/>
</dbReference>
<dbReference type="GO" id="GO:0020037">
    <property type="term" value="F:heme binding"/>
    <property type="evidence" value="ECO:0007669"/>
    <property type="project" value="InterPro"/>
</dbReference>
<dbReference type="InterPro" id="IPR002401">
    <property type="entry name" value="Cyt_P450_E_grp-I"/>
</dbReference>
<dbReference type="PANTHER" id="PTHR46300">
    <property type="entry name" value="P450, PUTATIVE (EUROFUNG)-RELATED-RELATED"/>
    <property type="match status" value="1"/>
</dbReference>
<dbReference type="SUPFAM" id="SSF48264">
    <property type="entry name" value="Cytochrome P450"/>
    <property type="match status" value="1"/>
</dbReference>
<evidence type="ECO:0000256" key="9">
    <source>
        <dbReference type="PIRSR" id="PIRSR602401-1"/>
    </source>
</evidence>
<evidence type="ECO:0000256" key="4">
    <source>
        <dbReference type="ARBA" id="ARBA00022617"/>
    </source>
</evidence>
<dbReference type="AlphaFoldDB" id="A0A9P7RLU2"/>
<reference evidence="11" key="1">
    <citation type="journal article" date="2021" name="Genome Biol. Evol.">
        <title>The assembled and annotated genome of the fairy-ring fungus Marasmius oreades.</title>
        <authorList>
            <person name="Hiltunen M."/>
            <person name="Ament-Velasquez S.L."/>
            <person name="Johannesson H."/>
        </authorList>
    </citation>
    <scope>NUCLEOTIDE SEQUENCE</scope>
    <source>
        <strain evidence="11">03SP1</strain>
    </source>
</reference>
<dbReference type="CDD" id="cd11065">
    <property type="entry name" value="CYP64-like"/>
    <property type="match status" value="1"/>
</dbReference>
<dbReference type="KEGG" id="more:E1B28_003247"/>
<keyword evidence="7 9" id="KW-0408">Iron</keyword>
<comment type="similarity">
    <text evidence="3 10">Belongs to the cytochrome P450 family.</text>
</comment>
<feature type="binding site" description="axial binding residue" evidence="9">
    <location>
        <position position="438"/>
    </location>
    <ligand>
        <name>heme</name>
        <dbReference type="ChEBI" id="CHEBI:30413"/>
    </ligand>
    <ligandPart>
        <name>Fe</name>
        <dbReference type="ChEBI" id="CHEBI:18248"/>
    </ligandPart>
</feature>
<evidence type="ECO:0000256" key="1">
    <source>
        <dbReference type="ARBA" id="ARBA00001971"/>
    </source>
</evidence>
<evidence type="ECO:0000256" key="10">
    <source>
        <dbReference type="RuleBase" id="RU000461"/>
    </source>
</evidence>
<evidence type="ECO:0000256" key="6">
    <source>
        <dbReference type="ARBA" id="ARBA00023002"/>
    </source>
</evidence>
<keyword evidence="12" id="KW-1185">Reference proteome</keyword>
<evidence type="ECO:0000256" key="5">
    <source>
        <dbReference type="ARBA" id="ARBA00022723"/>
    </source>
</evidence>
<protein>
    <recommendedName>
        <fullName evidence="13">Cytochrome P450</fullName>
    </recommendedName>
</protein>
<comment type="caution">
    <text evidence="11">The sequence shown here is derived from an EMBL/GenBank/DDBJ whole genome shotgun (WGS) entry which is preliminary data.</text>
</comment>
<accession>A0A9P7RLU2</accession>
<dbReference type="Proteomes" id="UP001049176">
    <property type="component" value="Chromosome 11"/>
</dbReference>
<evidence type="ECO:0000256" key="7">
    <source>
        <dbReference type="ARBA" id="ARBA00023004"/>
    </source>
</evidence>
<dbReference type="RefSeq" id="XP_043002173.1">
    <property type="nucleotide sequence ID" value="XM_043160217.1"/>
</dbReference>
<proteinExistence type="inferred from homology"/>
<dbReference type="InterPro" id="IPR001128">
    <property type="entry name" value="Cyt_P450"/>
</dbReference>
<evidence type="ECO:0000256" key="2">
    <source>
        <dbReference type="ARBA" id="ARBA00005179"/>
    </source>
</evidence>
<sequence length="500" mass="57036">MSTIIPYWPFVALALAVILIFDLHRRSKACHYPPGPKPRLFVGNLFDIPAIKPWKVYRDWGKLYGDLIHFQVNGRHTIVVNSRELADRMFEKRSRIYSDRPFIPMMELTGWLKMATGLMRYGQDWRVHRRVYKQGFRAMVVPEYQPIVLSKVNQFLSNLRQTPELFRNHIRTYPAAVILATVYGYDIASSNDPLVDLSEEATGTVIEGVHPSTVVVNVLPFLRHLPLEPPIFAFQRIARRTRRLLNKMRTVPYDFVRNSMATGKGSPSFLAKLLEDHKANDRDEYQEELIRDAVTTAYGAGSETTASALATFFLAMALHPEKQRRAQLELDTVLGKDKLPTYVDRPDLPYVEAILRETLRWSPVLPLGVFRAAFLDDTIDGYFIPKGATVISNIWAMTRNEAFYPEPECFIPERFLTKDGICNEDQMSLAFGFGRRICAAQHFAILMLWTAMASILLQFDIGQPEDEEGTPITCLADANYSEGLAIHAGPFRCMIKPRMG</sequence>
<dbReference type="InterPro" id="IPR050364">
    <property type="entry name" value="Cytochrome_P450_fung"/>
</dbReference>
<dbReference type="InterPro" id="IPR036396">
    <property type="entry name" value="Cyt_P450_sf"/>
</dbReference>
<keyword evidence="5 9" id="KW-0479">Metal-binding</keyword>
<dbReference type="PANTHER" id="PTHR46300:SF7">
    <property type="entry name" value="P450, PUTATIVE (EUROFUNG)-RELATED"/>
    <property type="match status" value="1"/>
</dbReference>
<dbReference type="GeneID" id="66072323"/>
<gene>
    <name evidence="11" type="ORF">E1B28_003247</name>
</gene>
<evidence type="ECO:0000313" key="11">
    <source>
        <dbReference type="EMBL" id="KAG7085702.1"/>
    </source>
</evidence>